<evidence type="ECO:0000256" key="11">
    <source>
        <dbReference type="ARBA" id="ARBA00044884"/>
    </source>
</evidence>
<evidence type="ECO:0000256" key="6">
    <source>
        <dbReference type="ARBA" id="ARBA00023136"/>
    </source>
</evidence>
<evidence type="ECO:0000256" key="7">
    <source>
        <dbReference type="ARBA" id="ARBA00023228"/>
    </source>
</evidence>
<feature type="transmembrane region" description="Helical" evidence="26">
    <location>
        <begin position="236"/>
        <end position="256"/>
    </location>
</feature>
<feature type="transmembrane region" description="Helical" evidence="26">
    <location>
        <begin position="164"/>
        <end position="185"/>
    </location>
</feature>
<dbReference type="OrthoDB" id="424834at2759"/>
<evidence type="ECO:0000256" key="1">
    <source>
        <dbReference type="ARBA" id="ARBA00004155"/>
    </source>
</evidence>
<keyword evidence="6 26" id="KW-0472">Membrane</keyword>
<comment type="similarity">
    <text evidence="2">Belongs to the major facilitator superfamily.</text>
</comment>
<feature type="transmembrane region" description="Helical" evidence="26">
    <location>
        <begin position="69"/>
        <end position="86"/>
    </location>
</feature>
<dbReference type="InterPro" id="IPR020846">
    <property type="entry name" value="MFS_dom"/>
</dbReference>
<evidence type="ECO:0000256" key="13">
    <source>
        <dbReference type="ARBA" id="ARBA00044893"/>
    </source>
</evidence>
<evidence type="ECO:0000256" key="3">
    <source>
        <dbReference type="ARBA" id="ARBA00022448"/>
    </source>
</evidence>
<evidence type="ECO:0000256" key="16">
    <source>
        <dbReference type="ARBA" id="ARBA00044900"/>
    </source>
</evidence>
<proteinExistence type="inferred from homology"/>
<dbReference type="InterPro" id="IPR052187">
    <property type="entry name" value="MFSD1"/>
</dbReference>
<dbReference type="PROSITE" id="PS50850">
    <property type="entry name" value="MFS"/>
    <property type="match status" value="1"/>
</dbReference>
<evidence type="ECO:0000256" key="25">
    <source>
        <dbReference type="SAM" id="MobiDB-lite"/>
    </source>
</evidence>
<accession>A0A9P6KFM8</accession>
<evidence type="ECO:0000256" key="26">
    <source>
        <dbReference type="SAM" id="Phobius"/>
    </source>
</evidence>
<feature type="transmembrane region" description="Helical" evidence="26">
    <location>
        <begin position="140"/>
        <end position="158"/>
    </location>
</feature>
<evidence type="ECO:0000256" key="4">
    <source>
        <dbReference type="ARBA" id="ARBA00022692"/>
    </source>
</evidence>
<feature type="compositionally biased region" description="Polar residues" evidence="25">
    <location>
        <begin position="1"/>
        <end position="29"/>
    </location>
</feature>
<evidence type="ECO:0000256" key="5">
    <source>
        <dbReference type="ARBA" id="ARBA00022989"/>
    </source>
</evidence>
<feature type="transmembrane region" description="Helical" evidence="26">
    <location>
        <begin position="335"/>
        <end position="358"/>
    </location>
</feature>
<evidence type="ECO:0000256" key="9">
    <source>
        <dbReference type="ARBA" id="ARBA00044878"/>
    </source>
</evidence>
<evidence type="ECO:0000256" key="22">
    <source>
        <dbReference type="ARBA" id="ARBA00045018"/>
    </source>
</evidence>
<keyword evidence="7" id="KW-0458">Lysosome</keyword>
<keyword evidence="4 26" id="KW-0812">Transmembrane</keyword>
<feature type="domain" description="Major facilitator superfamily (MFS) profile" evidence="27">
    <location>
        <begin position="71"/>
        <end position="364"/>
    </location>
</feature>
<comment type="catalytic activity">
    <reaction evidence="18">
        <text>L-histidyl-L-alpha-amino acid(out) = L-histidyl-L-alpha-amino acid(in)</text>
        <dbReference type="Rhea" id="RHEA:79379"/>
        <dbReference type="ChEBI" id="CHEBI:229964"/>
    </reaction>
</comment>
<comment type="catalytic activity">
    <reaction evidence="8">
        <text>L-lysyl-L-alanine(out) = L-lysyl-L-alanine(in)</text>
        <dbReference type="Rhea" id="RHEA:79399"/>
        <dbReference type="ChEBI" id="CHEBI:229954"/>
    </reaction>
</comment>
<comment type="catalytic activity">
    <reaction evidence="19">
        <text>L-alanyl-L-lysine(out) = L-alanyl-L-lysine(in)</text>
        <dbReference type="Rhea" id="RHEA:79415"/>
        <dbReference type="ChEBI" id="CHEBI:192470"/>
    </reaction>
</comment>
<dbReference type="SUPFAM" id="SSF103473">
    <property type="entry name" value="MFS general substrate transporter"/>
    <property type="match status" value="1"/>
</dbReference>
<dbReference type="Gene3D" id="1.20.1250.20">
    <property type="entry name" value="MFS general substrate transporter like domains"/>
    <property type="match status" value="1"/>
</dbReference>
<keyword evidence="3" id="KW-0813">Transport</keyword>
<dbReference type="Pfam" id="PF07690">
    <property type="entry name" value="MFS_1"/>
    <property type="match status" value="1"/>
</dbReference>
<comment type="function">
    <text evidence="23">Lysosomal dipeptide uniporter that selectively exports lysine, arginine or histidine-containing dipeptides with a net positive charge from the lysosome lumen into the cytosol. Could play a role in a specific type of protein O-glycosylation indirectly regulating macrophages migration and tissue invasion. Also essential for liver homeostasis.</text>
</comment>
<sequence>MDNTGENTALVPSTGTTARPSNTYHSLNNPRRIPDFDDGPTAQLQGMGQPISDQALRYEKAHTVTRRHWVVLLLACLLLFGNYYSYDTPAALNVQLREWLGTDYATHQFHLNLLYSVYSFPNIILPLLGGVLIDRLSVSLMLVIFSVLICVGTAIFAIGVSFKAIWVMILGRLVFGIGGECLEVAQAKITTDWFRNRWLGFALGLNLSSARIASALNDNISPWIARKSGLGVAGAAWVGFIICGFSLGCGCALAYLDRPESRTVAGVRLDARDREKLQDSNERIIGRQAINYSTDSAFTLSSEAMEEEVALENEQEMTEDDQMHWSEIFDLQTTFWILALCSVLLYGMLFAPCISLPLKRPAKL</sequence>
<dbReference type="PANTHER" id="PTHR23512">
    <property type="entry name" value="MAJOR FACILITATOR SUPERFAMILY DOMAIN-CONTAINING PROTEIN 1"/>
    <property type="match status" value="1"/>
</dbReference>
<comment type="subunit">
    <text evidence="24">Homodimer. Interacts with lysosomal protein GLMP (via lumenal domain); the interaction starts while both proteins are still in the endoplasmic reticulum and is required for stabilization of MFSD1 in lysosomes but has no direct effect on its targeting to lysosomes or transporter activity.</text>
</comment>
<dbReference type="EMBL" id="JAABOA010000790">
    <property type="protein sequence ID" value="KAF9583166.1"/>
    <property type="molecule type" value="Genomic_DNA"/>
</dbReference>
<protein>
    <recommendedName>
        <fullName evidence="21">Lysosomal dipeptide transporter MFSD1</fullName>
    </recommendedName>
    <alternativeName>
        <fullName evidence="22">Major facilitator superfamily domain-containing protein 1</fullName>
    </alternativeName>
</protein>
<evidence type="ECO:0000313" key="29">
    <source>
        <dbReference type="Proteomes" id="UP000780801"/>
    </source>
</evidence>
<evidence type="ECO:0000256" key="19">
    <source>
        <dbReference type="ARBA" id="ARBA00044919"/>
    </source>
</evidence>
<dbReference type="InterPro" id="IPR011701">
    <property type="entry name" value="MFS"/>
</dbReference>
<evidence type="ECO:0000256" key="21">
    <source>
        <dbReference type="ARBA" id="ARBA00044985"/>
    </source>
</evidence>
<comment type="catalytic activity">
    <reaction evidence="11">
        <text>L-alpha-aminoacyl-L-histidine(out) = L-alpha-aminoacyl-L-histidine(in)</text>
        <dbReference type="Rhea" id="RHEA:79375"/>
        <dbReference type="ChEBI" id="CHEBI:229967"/>
    </reaction>
</comment>
<name>A0A9P6KFM8_9FUNG</name>
<comment type="caution">
    <text evidence="28">The sequence shown here is derived from an EMBL/GenBank/DDBJ whole genome shotgun (WGS) entry which is preliminary data.</text>
</comment>
<feature type="transmembrane region" description="Helical" evidence="26">
    <location>
        <begin position="113"/>
        <end position="133"/>
    </location>
</feature>
<evidence type="ECO:0000256" key="23">
    <source>
        <dbReference type="ARBA" id="ARBA00045709"/>
    </source>
</evidence>
<keyword evidence="29" id="KW-1185">Reference proteome</keyword>
<evidence type="ECO:0000256" key="10">
    <source>
        <dbReference type="ARBA" id="ARBA00044881"/>
    </source>
</evidence>
<reference evidence="28" key="1">
    <citation type="journal article" date="2020" name="Fungal Divers.">
        <title>Resolving the Mortierellaceae phylogeny through synthesis of multi-gene phylogenetics and phylogenomics.</title>
        <authorList>
            <person name="Vandepol N."/>
            <person name="Liber J."/>
            <person name="Desiro A."/>
            <person name="Na H."/>
            <person name="Kennedy M."/>
            <person name="Barry K."/>
            <person name="Grigoriev I.V."/>
            <person name="Miller A.N."/>
            <person name="O'Donnell K."/>
            <person name="Stajich J.E."/>
            <person name="Bonito G."/>
        </authorList>
    </citation>
    <scope>NUCLEOTIDE SEQUENCE</scope>
    <source>
        <strain evidence="28">KOD1015</strain>
    </source>
</reference>
<evidence type="ECO:0000256" key="18">
    <source>
        <dbReference type="ARBA" id="ARBA00044912"/>
    </source>
</evidence>
<keyword evidence="5 26" id="KW-1133">Transmembrane helix</keyword>
<dbReference type="AlphaFoldDB" id="A0A9P6KFM8"/>
<feature type="region of interest" description="Disordered" evidence="25">
    <location>
        <begin position="1"/>
        <end position="39"/>
    </location>
</feature>
<evidence type="ECO:0000256" key="2">
    <source>
        <dbReference type="ARBA" id="ARBA00008335"/>
    </source>
</evidence>
<comment type="catalytic activity">
    <reaction evidence="14">
        <text>L-aspartyl-L-lysine(out) = L-aspartyl-L-lysine(in)</text>
        <dbReference type="Rhea" id="RHEA:79411"/>
        <dbReference type="ChEBI" id="CHEBI:229953"/>
    </reaction>
</comment>
<comment type="catalytic activity">
    <reaction evidence="17">
        <text>L-arginyl-glycine(out) = L-arginyl-glycine(in)</text>
        <dbReference type="Rhea" id="RHEA:79391"/>
        <dbReference type="ChEBI" id="CHEBI:229955"/>
    </reaction>
</comment>
<evidence type="ECO:0000256" key="15">
    <source>
        <dbReference type="ARBA" id="ARBA00044899"/>
    </source>
</evidence>
<evidence type="ECO:0000256" key="8">
    <source>
        <dbReference type="ARBA" id="ARBA00044876"/>
    </source>
</evidence>
<evidence type="ECO:0000259" key="27">
    <source>
        <dbReference type="PROSITE" id="PS50850"/>
    </source>
</evidence>
<comment type="subcellular location">
    <subcellularLocation>
        <location evidence="1">Lysosome membrane</location>
        <topology evidence="1">Multi-pass membrane protein</topology>
    </subcellularLocation>
</comment>
<gene>
    <name evidence="28" type="ORF">BGW38_010118</name>
</gene>
<evidence type="ECO:0000256" key="20">
    <source>
        <dbReference type="ARBA" id="ARBA00044924"/>
    </source>
</evidence>
<dbReference type="Proteomes" id="UP000780801">
    <property type="component" value="Unassembled WGS sequence"/>
</dbReference>
<dbReference type="GO" id="GO:0022857">
    <property type="term" value="F:transmembrane transporter activity"/>
    <property type="evidence" value="ECO:0007669"/>
    <property type="project" value="InterPro"/>
</dbReference>
<dbReference type="PANTHER" id="PTHR23512:SF3">
    <property type="entry name" value="MAJOR FACILITATOR SUPERFAMILY DOMAIN-CONTAINING PROTEIN 1"/>
    <property type="match status" value="1"/>
</dbReference>
<comment type="catalytic activity">
    <reaction evidence="20">
        <text>L-lysyl-glycine(out) = L-lysyl-glycine(in)</text>
        <dbReference type="Rhea" id="RHEA:79407"/>
        <dbReference type="ChEBI" id="CHEBI:191202"/>
    </reaction>
</comment>
<evidence type="ECO:0000256" key="24">
    <source>
        <dbReference type="ARBA" id="ARBA00046376"/>
    </source>
</evidence>
<evidence type="ECO:0000256" key="12">
    <source>
        <dbReference type="ARBA" id="ARBA00044891"/>
    </source>
</evidence>
<evidence type="ECO:0000313" key="28">
    <source>
        <dbReference type="EMBL" id="KAF9583166.1"/>
    </source>
</evidence>
<comment type="catalytic activity">
    <reaction evidence="12">
        <text>L-lysyl-L-alpha-amino acid(out) = L-lysyl-L-alpha-amino acid(in)</text>
        <dbReference type="Rhea" id="RHEA:79387"/>
        <dbReference type="ChEBI" id="CHEBI:229965"/>
    </reaction>
</comment>
<comment type="catalytic activity">
    <reaction evidence="10">
        <text>L-alpha-aminoacyl-L-arginine(out) = L-alpha-aminoacyl-L-arginine(in)</text>
        <dbReference type="Rhea" id="RHEA:79367"/>
        <dbReference type="ChEBI" id="CHEBI:229968"/>
    </reaction>
</comment>
<evidence type="ECO:0000256" key="14">
    <source>
        <dbReference type="ARBA" id="ARBA00044898"/>
    </source>
</evidence>
<evidence type="ECO:0000256" key="17">
    <source>
        <dbReference type="ARBA" id="ARBA00044903"/>
    </source>
</evidence>
<organism evidence="28 29">
    <name type="scientific">Lunasporangiospora selenospora</name>
    <dbReference type="NCBI Taxonomy" id="979761"/>
    <lineage>
        <taxon>Eukaryota</taxon>
        <taxon>Fungi</taxon>
        <taxon>Fungi incertae sedis</taxon>
        <taxon>Mucoromycota</taxon>
        <taxon>Mortierellomycotina</taxon>
        <taxon>Mortierellomycetes</taxon>
        <taxon>Mortierellales</taxon>
        <taxon>Mortierellaceae</taxon>
        <taxon>Lunasporangiospora</taxon>
    </lineage>
</organism>
<comment type="catalytic activity">
    <reaction evidence="15">
        <text>L-arginyl-L-alpha-amino acid(out) = L-arginyl-L-alpha-amino acid(in)</text>
        <dbReference type="Rhea" id="RHEA:79371"/>
        <dbReference type="ChEBI" id="CHEBI:84315"/>
    </reaction>
</comment>
<dbReference type="InterPro" id="IPR036259">
    <property type="entry name" value="MFS_trans_sf"/>
</dbReference>
<comment type="catalytic activity">
    <reaction evidence="13">
        <text>L-alpha-aminoacyl-L-lysine(out) = L-alpha-aminoacyl-L-lysine(in)</text>
        <dbReference type="Rhea" id="RHEA:79383"/>
        <dbReference type="ChEBI" id="CHEBI:229966"/>
    </reaction>
</comment>
<comment type="catalytic activity">
    <reaction evidence="16">
        <text>L-lysyl-L-lysine(out) = L-lysyl-L-lysine(in)</text>
        <dbReference type="Rhea" id="RHEA:79403"/>
        <dbReference type="ChEBI" id="CHEBI:229956"/>
    </reaction>
</comment>
<comment type="catalytic activity">
    <reaction evidence="9">
        <text>L-histidyl-glycine(out) = L-histidyl-glycine(in)</text>
        <dbReference type="Rhea" id="RHEA:79395"/>
        <dbReference type="ChEBI" id="CHEBI:229957"/>
    </reaction>
</comment>